<evidence type="ECO:0000313" key="2">
    <source>
        <dbReference type="Proteomes" id="UP000053989"/>
    </source>
</evidence>
<dbReference type="InParanoid" id="A0A0C3DI50"/>
<proteinExistence type="predicted"/>
<reference evidence="1 2" key="1">
    <citation type="submission" date="2014-04" db="EMBL/GenBank/DDBJ databases">
        <authorList>
            <consortium name="DOE Joint Genome Institute"/>
            <person name="Kuo A."/>
            <person name="Kohler A."/>
            <person name="Nagy L.G."/>
            <person name="Floudas D."/>
            <person name="Copeland A."/>
            <person name="Barry K.W."/>
            <person name="Cichocki N."/>
            <person name="Veneault-Fourrey C."/>
            <person name="LaButti K."/>
            <person name="Lindquist E.A."/>
            <person name="Lipzen A."/>
            <person name="Lundell T."/>
            <person name="Morin E."/>
            <person name="Murat C."/>
            <person name="Sun H."/>
            <person name="Tunlid A."/>
            <person name="Henrissat B."/>
            <person name="Grigoriev I.V."/>
            <person name="Hibbett D.S."/>
            <person name="Martin F."/>
            <person name="Nordberg H.P."/>
            <person name="Cantor M.N."/>
            <person name="Hua S.X."/>
        </authorList>
    </citation>
    <scope>NUCLEOTIDE SEQUENCE [LARGE SCALE GENOMIC DNA]</scope>
    <source>
        <strain evidence="1 2">Foug A</strain>
    </source>
</reference>
<name>A0A0C3DI50_9AGAM</name>
<keyword evidence="2" id="KW-1185">Reference proteome</keyword>
<evidence type="ECO:0000313" key="1">
    <source>
        <dbReference type="EMBL" id="KIM56024.1"/>
    </source>
</evidence>
<reference evidence="2" key="2">
    <citation type="submission" date="2015-01" db="EMBL/GenBank/DDBJ databases">
        <title>Evolutionary Origins and Diversification of the Mycorrhizal Mutualists.</title>
        <authorList>
            <consortium name="DOE Joint Genome Institute"/>
            <consortium name="Mycorrhizal Genomics Consortium"/>
            <person name="Kohler A."/>
            <person name="Kuo A."/>
            <person name="Nagy L.G."/>
            <person name="Floudas D."/>
            <person name="Copeland A."/>
            <person name="Barry K.W."/>
            <person name="Cichocki N."/>
            <person name="Veneault-Fourrey C."/>
            <person name="LaButti K."/>
            <person name="Lindquist E.A."/>
            <person name="Lipzen A."/>
            <person name="Lundell T."/>
            <person name="Morin E."/>
            <person name="Murat C."/>
            <person name="Riley R."/>
            <person name="Ohm R."/>
            <person name="Sun H."/>
            <person name="Tunlid A."/>
            <person name="Henrissat B."/>
            <person name="Grigoriev I.V."/>
            <person name="Hibbett D.S."/>
            <person name="Martin F."/>
        </authorList>
    </citation>
    <scope>NUCLEOTIDE SEQUENCE [LARGE SCALE GENOMIC DNA]</scope>
    <source>
        <strain evidence="2">Foug A</strain>
    </source>
</reference>
<gene>
    <name evidence="1" type="ORF">SCLCIDRAFT_272725</name>
</gene>
<dbReference type="AlphaFoldDB" id="A0A0C3DI50"/>
<accession>A0A0C3DI50</accession>
<dbReference type="EMBL" id="KN822124">
    <property type="protein sequence ID" value="KIM56024.1"/>
    <property type="molecule type" value="Genomic_DNA"/>
</dbReference>
<dbReference type="Proteomes" id="UP000053989">
    <property type="component" value="Unassembled WGS sequence"/>
</dbReference>
<protein>
    <submittedName>
        <fullName evidence="1">Uncharacterized protein</fullName>
    </submittedName>
</protein>
<sequence length="78" mass="9279">MEQTFHSETSVGYQWRSAMPLSINRMKKYWITNVQGRWSWRRLTLGCLIFSPRRGVVPNSWNQILEVARERFPAHGDL</sequence>
<dbReference type="HOGENOM" id="CLU_2623410_0_0_1"/>
<organism evidence="1 2">
    <name type="scientific">Scleroderma citrinum Foug A</name>
    <dbReference type="NCBI Taxonomy" id="1036808"/>
    <lineage>
        <taxon>Eukaryota</taxon>
        <taxon>Fungi</taxon>
        <taxon>Dikarya</taxon>
        <taxon>Basidiomycota</taxon>
        <taxon>Agaricomycotina</taxon>
        <taxon>Agaricomycetes</taxon>
        <taxon>Agaricomycetidae</taxon>
        <taxon>Boletales</taxon>
        <taxon>Sclerodermatineae</taxon>
        <taxon>Sclerodermataceae</taxon>
        <taxon>Scleroderma</taxon>
    </lineage>
</organism>